<dbReference type="Proteomes" id="UP001159405">
    <property type="component" value="Unassembled WGS sequence"/>
</dbReference>
<evidence type="ECO:0000313" key="2">
    <source>
        <dbReference type="Proteomes" id="UP001159405"/>
    </source>
</evidence>
<organism evidence="1 2">
    <name type="scientific">Porites lobata</name>
    <dbReference type="NCBI Taxonomy" id="104759"/>
    <lineage>
        <taxon>Eukaryota</taxon>
        <taxon>Metazoa</taxon>
        <taxon>Cnidaria</taxon>
        <taxon>Anthozoa</taxon>
        <taxon>Hexacorallia</taxon>
        <taxon>Scleractinia</taxon>
        <taxon>Fungiina</taxon>
        <taxon>Poritidae</taxon>
        <taxon>Porites</taxon>
    </lineage>
</organism>
<dbReference type="EMBL" id="CALNXK010000150">
    <property type="protein sequence ID" value="CAH3169409.1"/>
    <property type="molecule type" value="Genomic_DNA"/>
</dbReference>
<comment type="caution">
    <text evidence="1">The sequence shown here is derived from an EMBL/GenBank/DDBJ whole genome shotgun (WGS) entry which is preliminary data.</text>
</comment>
<keyword evidence="2" id="KW-1185">Reference proteome</keyword>
<accession>A0ABN8QWT5</accession>
<protein>
    <submittedName>
        <fullName evidence="1">Uncharacterized protein</fullName>
    </submittedName>
</protein>
<name>A0ABN8QWT5_9CNID</name>
<evidence type="ECO:0000313" key="1">
    <source>
        <dbReference type="EMBL" id="CAH3169409.1"/>
    </source>
</evidence>
<gene>
    <name evidence="1" type="ORF">PLOB_00010107</name>
</gene>
<proteinExistence type="predicted"/>
<reference evidence="1 2" key="1">
    <citation type="submission" date="2022-05" db="EMBL/GenBank/DDBJ databases">
        <authorList>
            <consortium name="Genoscope - CEA"/>
            <person name="William W."/>
        </authorList>
    </citation>
    <scope>NUCLEOTIDE SEQUENCE [LARGE SCALE GENOMIC DNA]</scope>
</reference>
<sequence length="104" mass="11849">MLNISWRQHPTKLQLHGPIPDISTILRERRMHFAGHCWRAKQELAIDLPLWSPNHGKRRVGRPAITYICQLCRDAGFLPNDLPALLQDRGGRSDRLMNASASST</sequence>